<dbReference type="Gene3D" id="3.30.980.10">
    <property type="entry name" value="Threonyl-trna Synthetase, Chain A, domain 2"/>
    <property type="match status" value="1"/>
</dbReference>
<dbReference type="InterPro" id="IPR004154">
    <property type="entry name" value="Anticodon-bd"/>
</dbReference>
<keyword evidence="4 13" id="KW-0436">Ligase</keyword>
<evidence type="ECO:0000259" key="14">
    <source>
        <dbReference type="PROSITE" id="PS50862"/>
    </source>
</evidence>
<keyword evidence="2 13" id="KW-0963">Cytoplasm</keyword>
<accession>A0A1F5ISW9</accession>
<keyword evidence="11 13" id="KW-0030">Aminoacyl-tRNA synthetase</keyword>
<dbReference type="FunFam" id="3.40.50.800:FF:000001">
    <property type="entry name" value="Threonine--tRNA ligase"/>
    <property type="match status" value="1"/>
</dbReference>
<evidence type="ECO:0000256" key="8">
    <source>
        <dbReference type="ARBA" id="ARBA00022840"/>
    </source>
</evidence>
<dbReference type="GO" id="GO:0006435">
    <property type="term" value="P:threonyl-tRNA aminoacylation"/>
    <property type="evidence" value="ECO:0007669"/>
    <property type="project" value="UniProtKB-UniRule"/>
</dbReference>
<evidence type="ECO:0000256" key="3">
    <source>
        <dbReference type="ARBA" id="ARBA00022555"/>
    </source>
</evidence>
<dbReference type="PRINTS" id="PR01047">
    <property type="entry name" value="TRNASYNTHTHR"/>
</dbReference>
<dbReference type="InterPro" id="IPR036621">
    <property type="entry name" value="Anticodon-bd_dom_sf"/>
</dbReference>
<dbReference type="InterPro" id="IPR012947">
    <property type="entry name" value="tRNA_SAD"/>
</dbReference>
<dbReference type="HAMAP" id="MF_00184">
    <property type="entry name" value="Thr_tRNA_synth"/>
    <property type="match status" value="1"/>
</dbReference>
<evidence type="ECO:0000256" key="11">
    <source>
        <dbReference type="ARBA" id="ARBA00023146"/>
    </source>
</evidence>
<evidence type="ECO:0000313" key="15">
    <source>
        <dbReference type="EMBL" id="OGE19462.1"/>
    </source>
</evidence>
<comment type="subunit">
    <text evidence="13">Homodimer.</text>
</comment>
<evidence type="ECO:0000256" key="10">
    <source>
        <dbReference type="ARBA" id="ARBA00022917"/>
    </source>
</evidence>
<keyword evidence="9 13" id="KW-0694">RNA-binding</keyword>
<dbReference type="InterPro" id="IPR006195">
    <property type="entry name" value="aa-tRNA-synth_II"/>
</dbReference>
<organism evidence="15 16">
    <name type="scientific">Candidatus Daviesbacteria bacterium RIFCSPHIGHO2_01_FULL_41_23</name>
    <dbReference type="NCBI Taxonomy" id="1797764"/>
    <lineage>
        <taxon>Bacteria</taxon>
        <taxon>Candidatus Daviesiibacteriota</taxon>
    </lineage>
</organism>
<dbReference type="Pfam" id="PF07973">
    <property type="entry name" value="tRNA_SAD"/>
    <property type="match status" value="1"/>
</dbReference>
<dbReference type="Gene3D" id="3.30.930.10">
    <property type="entry name" value="Bira Bifunctional Protein, Domain 2"/>
    <property type="match status" value="1"/>
</dbReference>
<dbReference type="PANTHER" id="PTHR11451:SF44">
    <property type="entry name" value="THREONINE--TRNA LIGASE, CHLOROPLASTIC_MITOCHONDRIAL 2"/>
    <property type="match status" value="1"/>
</dbReference>
<keyword evidence="3 13" id="KW-0820">tRNA-binding</keyword>
<protein>
    <recommendedName>
        <fullName evidence="13">Threonine--tRNA ligase</fullName>
        <ecNumber evidence="13">6.1.1.3</ecNumber>
    </recommendedName>
    <alternativeName>
        <fullName evidence="13">Threonyl-tRNA synthetase</fullName>
        <shortName evidence="13">ThrRS</shortName>
    </alternativeName>
</protein>
<evidence type="ECO:0000256" key="12">
    <source>
        <dbReference type="ARBA" id="ARBA00049515"/>
    </source>
</evidence>
<evidence type="ECO:0000256" key="5">
    <source>
        <dbReference type="ARBA" id="ARBA00022723"/>
    </source>
</evidence>
<feature type="domain" description="Aminoacyl-transfer RNA synthetases class-II family profile" evidence="14">
    <location>
        <begin position="224"/>
        <end position="480"/>
    </location>
</feature>
<dbReference type="InterPro" id="IPR045864">
    <property type="entry name" value="aa-tRNA-synth_II/BPL/LPL"/>
</dbReference>
<feature type="binding site" evidence="13">
    <location>
        <position position="276"/>
    </location>
    <ligand>
        <name>Zn(2+)</name>
        <dbReference type="ChEBI" id="CHEBI:29105"/>
        <note>catalytic</note>
    </ligand>
</feature>
<comment type="catalytic activity">
    <reaction evidence="12 13">
        <text>tRNA(Thr) + L-threonine + ATP = L-threonyl-tRNA(Thr) + AMP + diphosphate + H(+)</text>
        <dbReference type="Rhea" id="RHEA:24624"/>
        <dbReference type="Rhea" id="RHEA-COMP:9670"/>
        <dbReference type="Rhea" id="RHEA-COMP:9704"/>
        <dbReference type="ChEBI" id="CHEBI:15378"/>
        <dbReference type="ChEBI" id="CHEBI:30616"/>
        <dbReference type="ChEBI" id="CHEBI:33019"/>
        <dbReference type="ChEBI" id="CHEBI:57926"/>
        <dbReference type="ChEBI" id="CHEBI:78442"/>
        <dbReference type="ChEBI" id="CHEBI:78534"/>
        <dbReference type="ChEBI" id="CHEBI:456215"/>
        <dbReference type="EC" id="6.1.1.3"/>
    </reaction>
</comment>
<evidence type="ECO:0000256" key="13">
    <source>
        <dbReference type="HAMAP-Rule" id="MF_00184"/>
    </source>
</evidence>
<keyword evidence="6 13" id="KW-0547">Nucleotide-binding</keyword>
<dbReference type="InterPro" id="IPR047246">
    <property type="entry name" value="ThrRS_anticodon"/>
</dbReference>
<dbReference type="GO" id="GO:0046872">
    <property type="term" value="F:metal ion binding"/>
    <property type="evidence" value="ECO:0007669"/>
    <property type="project" value="UniProtKB-KW"/>
</dbReference>
<dbReference type="CDD" id="cd00771">
    <property type="entry name" value="ThrRS_core"/>
    <property type="match status" value="1"/>
</dbReference>
<comment type="subcellular location">
    <subcellularLocation>
        <location evidence="13">Cytoplasm</location>
    </subcellularLocation>
</comment>
<dbReference type="PROSITE" id="PS50862">
    <property type="entry name" value="AA_TRNA_LIGASE_II"/>
    <property type="match status" value="1"/>
</dbReference>
<dbReference type="Pfam" id="PF03129">
    <property type="entry name" value="HGTP_anticodon"/>
    <property type="match status" value="1"/>
</dbReference>
<evidence type="ECO:0000256" key="6">
    <source>
        <dbReference type="ARBA" id="ARBA00022741"/>
    </source>
</evidence>
<comment type="caution">
    <text evidence="13">Lacks conserved residue(s) required for the propagation of feature annotation.</text>
</comment>
<evidence type="ECO:0000256" key="9">
    <source>
        <dbReference type="ARBA" id="ARBA00022884"/>
    </source>
</evidence>
<dbReference type="EC" id="6.1.1.3" evidence="13"/>
<dbReference type="SUPFAM" id="SSF55681">
    <property type="entry name" value="Class II aaRS and biotin synthetases"/>
    <property type="match status" value="1"/>
</dbReference>
<dbReference type="PANTHER" id="PTHR11451">
    <property type="entry name" value="THREONINE-TRNA LIGASE"/>
    <property type="match status" value="1"/>
</dbReference>
<comment type="cofactor">
    <cofactor evidence="13">
        <name>Zn(2+)</name>
        <dbReference type="ChEBI" id="CHEBI:29105"/>
    </cofactor>
    <text evidence="13">Binds 1 zinc ion per subunit.</text>
</comment>
<dbReference type="GO" id="GO:0004829">
    <property type="term" value="F:threonine-tRNA ligase activity"/>
    <property type="evidence" value="ECO:0007669"/>
    <property type="project" value="UniProtKB-UniRule"/>
</dbReference>
<proteinExistence type="inferred from homology"/>
<dbReference type="Gene3D" id="3.30.54.20">
    <property type="match status" value="1"/>
</dbReference>
<comment type="similarity">
    <text evidence="1 13">Belongs to the class-II aminoacyl-tRNA synthetase family.</text>
</comment>
<feature type="binding site" evidence="13">
    <location>
        <position position="327"/>
    </location>
    <ligand>
        <name>Zn(2+)</name>
        <dbReference type="ChEBI" id="CHEBI:29105"/>
        <note>catalytic</note>
    </ligand>
</feature>
<evidence type="ECO:0000256" key="1">
    <source>
        <dbReference type="ARBA" id="ARBA00008226"/>
    </source>
</evidence>
<dbReference type="GO" id="GO:0005737">
    <property type="term" value="C:cytoplasm"/>
    <property type="evidence" value="ECO:0007669"/>
    <property type="project" value="UniProtKB-SubCell"/>
</dbReference>
<reference evidence="15 16" key="1">
    <citation type="journal article" date="2016" name="Nat. Commun.">
        <title>Thousands of microbial genomes shed light on interconnected biogeochemical processes in an aquifer system.</title>
        <authorList>
            <person name="Anantharaman K."/>
            <person name="Brown C.T."/>
            <person name="Hug L.A."/>
            <person name="Sharon I."/>
            <person name="Castelle C.J."/>
            <person name="Probst A.J."/>
            <person name="Thomas B.C."/>
            <person name="Singh A."/>
            <person name="Wilkins M.J."/>
            <person name="Karaoz U."/>
            <person name="Brodie E.L."/>
            <person name="Williams K.H."/>
            <person name="Hubbard S.S."/>
            <person name="Banfield J.F."/>
        </authorList>
    </citation>
    <scope>NUCLEOTIDE SEQUENCE [LARGE SCALE GENOMIC DNA]</scope>
</reference>
<keyword evidence="8 13" id="KW-0067">ATP-binding</keyword>
<dbReference type="InterPro" id="IPR033728">
    <property type="entry name" value="ThrRS_core"/>
</dbReference>
<dbReference type="NCBIfam" id="TIGR00418">
    <property type="entry name" value="thrS"/>
    <property type="match status" value="1"/>
</dbReference>
<evidence type="ECO:0000256" key="2">
    <source>
        <dbReference type="ARBA" id="ARBA00022490"/>
    </source>
</evidence>
<dbReference type="SUPFAM" id="SSF52954">
    <property type="entry name" value="Class II aaRS ABD-related"/>
    <property type="match status" value="1"/>
</dbReference>
<comment type="caution">
    <text evidence="15">The sequence shown here is derived from an EMBL/GenBank/DDBJ whole genome shotgun (WGS) entry which is preliminary data.</text>
</comment>
<keyword evidence="10 13" id="KW-0648">Protein biosynthesis</keyword>
<dbReference type="GO" id="GO:0005524">
    <property type="term" value="F:ATP binding"/>
    <property type="evidence" value="ECO:0007669"/>
    <property type="project" value="UniProtKB-UniRule"/>
</dbReference>
<dbReference type="InterPro" id="IPR002314">
    <property type="entry name" value="aa-tRNA-synt_IIb"/>
</dbReference>
<evidence type="ECO:0000256" key="7">
    <source>
        <dbReference type="ARBA" id="ARBA00022833"/>
    </source>
</evidence>
<dbReference type="InterPro" id="IPR002320">
    <property type="entry name" value="Thr-tRNA-ligase_IIa"/>
</dbReference>
<dbReference type="SUPFAM" id="SSF55186">
    <property type="entry name" value="ThrRS/AlaRS common domain"/>
    <property type="match status" value="1"/>
</dbReference>
<dbReference type="EMBL" id="MFCR01000003">
    <property type="protein sequence ID" value="OGE19462.1"/>
    <property type="molecule type" value="Genomic_DNA"/>
</dbReference>
<name>A0A1F5ISW9_9BACT</name>
<dbReference type="FunFam" id="3.30.930.10:FF:000002">
    <property type="entry name" value="Threonine--tRNA ligase"/>
    <property type="match status" value="1"/>
</dbReference>
<dbReference type="CDD" id="cd00860">
    <property type="entry name" value="ThrRS_anticodon"/>
    <property type="match status" value="1"/>
</dbReference>
<dbReference type="InterPro" id="IPR018163">
    <property type="entry name" value="Thr/Ala-tRNA-synth_IIc_edit"/>
</dbReference>
<gene>
    <name evidence="13" type="primary">thrS</name>
    <name evidence="15" type="ORF">A2871_01250</name>
</gene>
<dbReference type="AlphaFoldDB" id="A0A1F5ISW9"/>
<dbReference type="SMART" id="SM00863">
    <property type="entry name" value="tRNA_SAD"/>
    <property type="match status" value="1"/>
</dbReference>
<keyword evidence="7 13" id="KW-0862">Zinc</keyword>
<dbReference type="FunFam" id="3.30.980.10:FF:000005">
    <property type="entry name" value="Threonyl-tRNA synthetase, mitochondrial"/>
    <property type="match status" value="1"/>
</dbReference>
<evidence type="ECO:0000256" key="4">
    <source>
        <dbReference type="ARBA" id="ARBA00022598"/>
    </source>
</evidence>
<sequence length="582" mass="67250">MNNNEEKLNNLRHSCAHLLAAAVMELWPDSKRTIGPAIESGFYYDFEFAEPIAEEDLPKIEKKMAEILPAWDHFEHREITESEAKELFKENPYKLELISEIVEKKEPITIYTAGKFDDLCRGGHSENPAKDIGAFKLLSIAGAYWKGSEKNKMLTRIYGTAFPTEQELDKHLWQLEEAKKRDHRKLGKELGIFAVSDEVGQGLILWLPNGTIIKEELENWGKDIERRWGYKRVSTPNITKSGLYYTSGHLPYYKEDMYPPMIVDKNEEYYLKPMNCPHHHMIYKAESKSYKDLPFRLAEFGTCYRYEASGQLYGLMRVRGFTQNDAHIYTTLDQAVDEFVSVMKLHEYYYQALGITEYHLELGLRDPKNTKKCHGDEKMWELAEKLTREAAKRTGIKMVEVLGNAAFYGPKIDFIIHSAIGREFAISTNQIDMYMGPRFNLKYTDPEGKDQIPVIIHRAPLGSDERFIGFLIEHFGGAFPTWLAPVQVQIIPIADRHQKYAQIVLEQLKDSSTRVEVDNRQETMQSKIRDAQNQKIPYMIILGDREEKDSMIAVRTRAGENLGAIPIKEFLEKIKLEVESKV</sequence>
<dbReference type="Gene3D" id="3.40.50.800">
    <property type="entry name" value="Anticodon-binding domain"/>
    <property type="match status" value="1"/>
</dbReference>
<dbReference type="Proteomes" id="UP000176336">
    <property type="component" value="Unassembled WGS sequence"/>
</dbReference>
<dbReference type="GO" id="GO:0000049">
    <property type="term" value="F:tRNA binding"/>
    <property type="evidence" value="ECO:0007669"/>
    <property type="project" value="UniProtKB-KW"/>
</dbReference>
<keyword evidence="5 13" id="KW-0479">Metal-binding</keyword>
<feature type="binding site" evidence="13">
    <location>
        <position position="457"/>
    </location>
    <ligand>
        <name>Zn(2+)</name>
        <dbReference type="ChEBI" id="CHEBI:29105"/>
        <note>catalytic</note>
    </ligand>
</feature>
<evidence type="ECO:0000313" key="16">
    <source>
        <dbReference type="Proteomes" id="UP000176336"/>
    </source>
</evidence>
<dbReference type="Pfam" id="PF00587">
    <property type="entry name" value="tRNA-synt_2b"/>
    <property type="match status" value="1"/>
</dbReference>